<dbReference type="GO" id="GO:0007165">
    <property type="term" value="P:signal transduction"/>
    <property type="evidence" value="ECO:0007669"/>
    <property type="project" value="UniProtKB-KW"/>
</dbReference>
<keyword evidence="4 8" id="KW-1133">Transmembrane helix</keyword>
<evidence type="ECO:0000313" key="9">
    <source>
        <dbReference type="EMBL" id="EDS32569.1"/>
    </source>
</evidence>
<dbReference type="PANTHER" id="PTHR21143">
    <property type="entry name" value="INVERTEBRATE GUSTATORY RECEPTOR"/>
    <property type="match status" value="1"/>
</dbReference>
<organism>
    <name type="scientific">Culex quinquefasciatus</name>
    <name type="common">Southern house mosquito</name>
    <name type="synonym">Culex pungens</name>
    <dbReference type="NCBI Taxonomy" id="7176"/>
    <lineage>
        <taxon>Eukaryota</taxon>
        <taxon>Metazoa</taxon>
        <taxon>Ecdysozoa</taxon>
        <taxon>Arthropoda</taxon>
        <taxon>Hexapoda</taxon>
        <taxon>Insecta</taxon>
        <taxon>Pterygota</taxon>
        <taxon>Neoptera</taxon>
        <taxon>Endopterygota</taxon>
        <taxon>Diptera</taxon>
        <taxon>Nematocera</taxon>
        <taxon>Culicoidea</taxon>
        <taxon>Culicidae</taxon>
        <taxon>Culicinae</taxon>
        <taxon>Culicini</taxon>
        <taxon>Culex</taxon>
        <taxon>Culex</taxon>
    </lineage>
</organism>
<dbReference type="GO" id="GO:0050909">
    <property type="term" value="P:sensory perception of taste"/>
    <property type="evidence" value="ECO:0007669"/>
    <property type="project" value="InterPro"/>
</dbReference>
<dbReference type="KEGG" id="cqu:CpipJ_CPIJ008845"/>
<evidence type="ECO:0000256" key="1">
    <source>
        <dbReference type="ARBA" id="ARBA00004651"/>
    </source>
</evidence>
<dbReference type="Pfam" id="PF08395">
    <property type="entry name" value="7tm_7"/>
    <property type="match status" value="2"/>
</dbReference>
<feature type="transmembrane region" description="Helical" evidence="8">
    <location>
        <begin position="34"/>
        <end position="53"/>
    </location>
</feature>
<proteinExistence type="inferred from homology"/>
<name>B0WPX9_CULQU</name>
<dbReference type="VEuPathDB" id="VectorBase:CPIJ008845"/>
<reference evidence="9" key="1">
    <citation type="submission" date="2007-03" db="EMBL/GenBank/DDBJ databases">
        <title>Annotation of Culex pipiens quinquefasciatus.</title>
        <authorList>
            <consortium name="The Broad Institute Genome Sequencing Platform"/>
            <person name="Atkinson P.W."/>
            <person name="Hemingway J."/>
            <person name="Christensen B.M."/>
            <person name="Higgs S."/>
            <person name="Kodira C."/>
            <person name="Hannick L."/>
            <person name="Megy K."/>
            <person name="O'Leary S."/>
            <person name="Pearson M."/>
            <person name="Haas B.J."/>
            <person name="Mauceli E."/>
            <person name="Wortman J.R."/>
            <person name="Lee N.H."/>
            <person name="Guigo R."/>
            <person name="Stanke M."/>
            <person name="Alvarado L."/>
            <person name="Amedeo P."/>
            <person name="Antoine C.H."/>
            <person name="Arensburger P."/>
            <person name="Bidwell S.L."/>
            <person name="Crawford M."/>
            <person name="Camaro F."/>
            <person name="Devon K."/>
            <person name="Engels R."/>
            <person name="Hammond M."/>
            <person name="Howarth C."/>
            <person name="Koehrsen M."/>
            <person name="Lawson D."/>
            <person name="Montgomery P."/>
            <person name="Nene V."/>
            <person name="Nusbaum C."/>
            <person name="Puiu D."/>
            <person name="Romero-Severson J."/>
            <person name="Severson D.W."/>
            <person name="Shumway M."/>
            <person name="Sisk P."/>
            <person name="Stolte C."/>
            <person name="Zeng Q."/>
            <person name="Eisenstadt E."/>
            <person name="Fraser-Liggett C."/>
            <person name="Strausberg R."/>
            <person name="Galagan J."/>
            <person name="Birren B."/>
            <person name="Collins F.H."/>
        </authorList>
    </citation>
    <scope>NUCLEOTIDE SEQUENCE [LARGE SCALE GENOMIC DNA]</scope>
    <source>
        <strain evidence="9">JHB</strain>
    </source>
</reference>
<feature type="transmembrane region" description="Helical" evidence="8">
    <location>
        <begin position="123"/>
        <end position="142"/>
    </location>
</feature>
<dbReference type="GO" id="GO:0007635">
    <property type="term" value="P:chemosensory behavior"/>
    <property type="evidence" value="ECO:0007669"/>
    <property type="project" value="TreeGrafter"/>
</dbReference>
<dbReference type="EMBL" id="DS232031">
    <property type="protein sequence ID" value="EDS32569.1"/>
    <property type="molecule type" value="Genomic_DNA"/>
</dbReference>
<evidence type="ECO:0000256" key="5">
    <source>
        <dbReference type="ARBA" id="ARBA00023136"/>
    </source>
</evidence>
<keyword evidence="6 8" id="KW-0675">Receptor</keyword>
<dbReference type="InParanoid" id="B0WPX9"/>
<dbReference type="PhylomeDB" id="B0WPX9"/>
<evidence type="ECO:0000256" key="4">
    <source>
        <dbReference type="ARBA" id="ARBA00022989"/>
    </source>
</evidence>
<dbReference type="AlphaFoldDB" id="B0WPX9"/>
<dbReference type="GO" id="GO:0030424">
    <property type="term" value="C:axon"/>
    <property type="evidence" value="ECO:0007669"/>
    <property type="project" value="TreeGrafter"/>
</dbReference>
<evidence type="ECO:0000256" key="8">
    <source>
        <dbReference type="RuleBase" id="RU363108"/>
    </source>
</evidence>
<comment type="similarity">
    <text evidence="8">Belongs to the insect chemoreceptor superfamily. Gustatory receptor (GR) family.</text>
</comment>
<keyword evidence="7 8" id="KW-0807">Transducer</keyword>
<keyword evidence="2 8" id="KW-1003">Cell membrane</keyword>
<evidence type="ECO:0000256" key="2">
    <source>
        <dbReference type="ARBA" id="ARBA00022475"/>
    </source>
</evidence>
<dbReference type="HOGENOM" id="CLU_066300_0_0_1"/>
<dbReference type="VEuPathDB" id="VectorBase:CQUJHB004234"/>
<dbReference type="OMA" id="WKSTIIG"/>
<dbReference type="GO" id="GO:0005886">
    <property type="term" value="C:plasma membrane"/>
    <property type="evidence" value="ECO:0007669"/>
    <property type="project" value="UniProtKB-SubCell"/>
</dbReference>
<dbReference type="GO" id="GO:0008049">
    <property type="term" value="P:male courtship behavior"/>
    <property type="evidence" value="ECO:0007669"/>
    <property type="project" value="TreeGrafter"/>
</dbReference>
<gene>
    <name evidence="9" type="ORF">CpipJ_CPIJ008845</name>
</gene>
<feature type="transmembrane region" description="Helical" evidence="8">
    <location>
        <begin position="65"/>
        <end position="87"/>
    </location>
</feature>
<dbReference type="InterPro" id="IPR013604">
    <property type="entry name" value="7TM_chemorcpt"/>
</dbReference>
<feature type="transmembrane region" description="Helical" evidence="8">
    <location>
        <begin position="258"/>
        <end position="281"/>
    </location>
</feature>
<dbReference type="GO" id="GO:0043025">
    <property type="term" value="C:neuronal cell body"/>
    <property type="evidence" value="ECO:0007669"/>
    <property type="project" value="TreeGrafter"/>
</dbReference>
<dbReference type="GO" id="GO:0030425">
    <property type="term" value="C:dendrite"/>
    <property type="evidence" value="ECO:0007669"/>
    <property type="project" value="TreeGrafter"/>
</dbReference>
<comment type="function">
    <text evidence="8">Gustatory receptor which mediates acceptance or avoidance behavior, depending on its substrates.</text>
</comment>
<evidence type="ECO:0000256" key="3">
    <source>
        <dbReference type="ARBA" id="ARBA00022692"/>
    </source>
</evidence>
<protein>
    <recommendedName>
        <fullName evidence="8">Gustatory receptor</fullName>
    </recommendedName>
</protein>
<feature type="transmembrane region" description="Helical" evidence="8">
    <location>
        <begin position="218"/>
        <end position="238"/>
    </location>
</feature>
<keyword evidence="3 8" id="KW-0812">Transmembrane</keyword>
<dbReference type="PANTHER" id="PTHR21143:SF133">
    <property type="entry name" value="GUSTATORY AND PHEROMONE RECEPTOR 32A-RELATED"/>
    <property type="match status" value="1"/>
</dbReference>
<evidence type="ECO:0000256" key="7">
    <source>
        <dbReference type="ARBA" id="ARBA00023224"/>
    </source>
</evidence>
<dbReference type="FunCoup" id="B0WPX9">
    <property type="interactions" value="20"/>
</dbReference>
<accession>B0WPX9</accession>
<comment type="subcellular location">
    <subcellularLocation>
        <location evidence="1 8">Cell membrane</location>
        <topology evidence="1 8">Multi-pass membrane protein</topology>
    </subcellularLocation>
</comment>
<dbReference type="OrthoDB" id="6695098at2759"/>
<dbReference type="VEuPathDB" id="VectorBase:CQUJHB014448"/>
<comment type="caution">
    <text evidence="8">Lacks conserved residue(s) required for the propagation of feature annotation.</text>
</comment>
<evidence type="ECO:0000256" key="6">
    <source>
        <dbReference type="ARBA" id="ARBA00023170"/>
    </source>
</evidence>
<keyword evidence="5 8" id="KW-0472">Membrane</keyword>
<sequence length="401" mass="46723">MHFAESQHHLVRILTILGYPVLREFKSDHSKRCFFAYAIFTKIISLGTIFFHFCDPILFPHNKATLIFFIWFAESVVNQICMTVLTLNNIIKDNSLRKVSTLLEDLQSTFAIDCSQLRRTSDVVTFFVIILYFFVFIPVVFLSKNAFSVPSLIIKILYTIDGISFTLYEVYLLMLLWSLEKLLIAINFRMIFAFTLGKSQPVVPLLTGHSKVLQCVELINRSFGLFLLLMTLEMLFLLTGNLYCHVFGIWPVVETERAYLTTIKTLIWIGPQLALWLAVIIKCNRFYYLANETALCTRHFDDYSMQNTKVTRQINKFLLKNLHQKKKFSAYGFFDIDNSVIYTANEIALCTRHFDDCSMQNTKVTRQINKFLLKNLHQKKKFSAYGFFDINNSVIYTVLKD</sequence>